<gene>
    <name evidence="1" type="ORF">EfsSVR2332_40650</name>
</gene>
<reference evidence="1" key="1">
    <citation type="submission" date="2022-08" db="EMBL/GenBank/DDBJ databases">
        <title>Molecular epidemiological analysis of five strains of VanD-type vancomycin-resistant Enterococcus faecalis.</title>
        <authorList>
            <person name="Mimura K."/>
            <person name="Hashimoto Y."/>
            <person name="Tomita H."/>
        </authorList>
    </citation>
    <scope>NUCLEOTIDE SEQUENCE</scope>
    <source>
        <strain evidence="1">SVR2332</strain>
        <plasmid evidence="1">pSVR2332_phage</plasmid>
    </source>
</reference>
<dbReference type="EMBL" id="AP026731">
    <property type="protein sequence ID" value="BDQ63987.1"/>
    <property type="molecule type" value="Genomic_DNA"/>
</dbReference>
<accession>A0AC59HWF0</accession>
<sequence>MGDVEKTPEELAKEEKLAEFLGEEVKKDVEEENPTDPVDPIEEEPTPAVIKKLNPFEFVYTQEGNVLMSDETYQKIMAKFF</sequence>
<protein>
    <submittedName>
        <fullName evidence="1">Uncharacterized protein</fullName>
    </submittedName>
</protein>
<keyword evidence="1" id="KW-0614">Plasmid</keyword>
<organism evidence="1 2">
    <name type="scientific">Enterococcus faecalis</name>
    <name type="common">Streptococcus faecalis</name>
    <dbReference type="NCBI Taxonomy" id="1351"/>
    <lineage>
        <taxon>Bacteria</taxon>
        <taxon>Bacillati</taxon>
        <taxon>Bacillota</taxon>
        <taxon>Bacilli</taxon>
        <taxon>Lactobacillales</taxon>
        <taxon>Enterococcaceae</taxon>
        <taxon>Enterococcus</taxon>
    </lineage>
</organism>
<name>A0AC59HWF0_ENTFL</name>
<proteinExistence type="predicted"/>
<evidence type="ECO:0000313" key="2">
    <source>
        <dbReference type="Proteomes" id="UP001317613"/>
    </source>
</evidence>
<dbReference type="Proteomes" id="UP001317613">
    <property type="component" value="Plasmid pSVR2332_phage"/>
</dbReference>
<geneLocation type="plasmid" evidence="1 2">
    <name>pSVR2332_phage</name>
</geneLocation>
<evidence type="ECO:0000313" key="1">
    <source>
        <dbReference type="EMBL" id="BDQ63987.1"/>
    </source>
</evidence>